<sequence length="539" mass="58032">MGLIERGMPCPDTQGCGSSDGAARYEAADGKHWIKCFSCGKNFPDKENNTVTDTAKTPAGMPAGMTPGEIPERRLKAATLKHYGVLVNPGGDVALPYGGPVKVRGAAKDFRWLGKAKDGVALFGMDRFTSGGKYVTITEGELDALAAWQMSGGAGPAVSVRNGAQGALADCQAAYEWLDGFETIVVAFDGDKAGQEAARKVAELFAGKAKILKHAGGDLKDACDYLRANKGDEWVKLFWRAEAHRPDGVVNLADLWDEVSAPTEAPMMTWPYPELQTMTDGIRAGELIVLTAGTGIGKSTAARALVDHALATTDVKIGLLFLEENQRITAKRQLGMRLGAQLWRPGVEVAPEALRKAFDEVAGHRRIEVYSHLGVHGPDDILARARYMAKGLGCKLLILDHISIVVSGSEEENERKQIDVLMTKLRALVEETQVALVVISHLRRPDKGSHEEGSRITLGHLRGSGAIAQLADLVVAFERNQQHRDPRKRQQSLIRVLKSRYAGEVGPACVTAYDKTTGRVVYVGPPDDEGGHDDGGDAL</sequence>
<dbReference type="Gene3D" id="3.40.50.300">
    <property type="entry name" value="P-loop containing nucleotide triphosphate hydrolases"/>
    <property type="match status" value="1"/>
</dbReference>
<dbReference type="PROSITE" id="PS50880">
    <property type="entry name" value="TOPRIM"/>
    <property type="match status" value="1"/>
</dbReference>
<dbReference type="SMART" id="SM00382">
    <property type="entry name" value="AAA"/>
    <property type="match status" value="1"/>
</dbReference>
<dbReference type="InterPro" id="IPR006171">
    <property type="entry name" value="TOPRIM_dom"/>
</dbReference>
<dbReference type="Pfam" id="PF13155">
    <property type="entry name" value="Toprim_2"/>
    <property type="match status" value="1"/>
</dbReference>
<gene>
    <name evidence="3" type="ORF">UFOVP411_41</name>
</gene>
<organism evidence="3">
    <name type="scientific">uncultured Caudovirales phage</name>
    <dbReference type="NCBI Taxonomy" id="2100421"/>
    <lineage>
        <taxon>Viruses</taxon>
        <taxon>Duplodnaviria</taxon>
        <taxon>Heunggongvirae</taxon>
        <taxon>Uroviricota</taxon>
        <taxon>Caudoviricetes</taxon>
        <taxon>Peduoviridae</taxon>
        <taxon>Maltschvirus</taxon>
        <taxon>Maltschvirus maltsch</taxon>
    </lineage>
</organism>
<dbReference type="CDD" id="cd19483">
    <property type="entry name" value="RecA-like_Gp4D_helicase"/>
    <property type="match status" value="1"/>
</dbReference>
<dbReference type="GO" id="GO:0003697">
    <property type="term" value="F:single-stranded DNA binding"/>
    <property type="evidence" value="ECO:0007669"/>
    <property type="project" value="InterPro"/>
</dbReference>
<dbReference type="SUPFAM" id="SSF52540">
    <property type="entry name" value="P-loop containing nucleoside triphosphate hydrolases"/>
    <property type="match status" value="1"/>
</dbReference>
<feature type="domain" description="Toprim" evidence="1">
    <location>
        <begin position="133"/>
        <end position="220"/>
    </location>
</feature>
<dbReference type="SUPFAM" id="SSF56731">
    <property type="entry name" value="DNA primase core"/>
    <property type="match status" value="1"/>
</dbReference>
<dbReference type="InterPro" id="IPR003593">
    <property type="entry name" value="AAA+_ATPase"/>
</dbReference>
<feature type="domain" description="SF4 helicase" evidence="2">
    <location>
        <begin position="261"/>
        <end position="526"/>
    </location>
</feature>
<dbReference type="Pfam" id="PF03796">
    <property type="entry name" value="DnaB_C"/>
    <property type="match status" value="1"/>
</dbReference>
<evidence type="ECO:0000313" key="3">
    <source>
        <dbReference type="EMBL" id="CAB4141071.1"/>
    </source>
</evidence>
<protein>
    <submittedName>
        <fullName evidence="3">Bacterial DnaG primase, TOPRIM domain</fullName>
    </submittedName>
</protein>
<dbReference type="Gene3D" id="3.40.1360.10">
    <property type="match status" value="1"/>
</dbReference>
<evidence type="ECO:0000259" key="1">
    <source>
        <dbReference type="PROSITE" id="PS50880"/>
    </source>
</evidence>
<dbReference type="InterPro" id="IPR027032">
    <property type="entry name" value="Twinkle-like"/>
</dbReference>
<dbReference type="EMBL" id="LR796385">
    <property type="protein sequence ID" value="CAB4141071.1"/>
    <property type="molecule type" value="Genomic_DNA"/>
</dbReference>
<dbReference type="GO" id="GO:0006260">
    <property type="term" value="P:DNA replication"/>
    <property type="evidence" value="ECO:0007669"/>
    <property type="project" value="InterPro"/>
</dbReference>
<dbReference type="PANTHER" id="PTHR12873:SF0">
    <property type="entry name" value="TWINKLE MTDNA HELICASE"/>
    <property type="match status" value="1"/>
</dbReference>
<evidence type="ECO:0000259" key="2">
    <source>
        <dbReference type="PROSITE" id="PS51199"/>
    </source>
</evidence>
<dbReference type="PANTHER" id="PTHR12873">
    <property type="entry name" value="T7-LIKE MITOCHONDRIAL DNA HELICASE"/>
    <property type="match status" value="1"/>
</dbReference>
<accession>A0A6J5M4D3</accession>
<dbReference type="InterPro" id="IPR007694">
    <property type="entry name" value="DNA_helicase_DnaB-like_C"/>
</dbReference>
<name>A0A6J5M4D3_9CAUD</name>
<reference evidence="3" key="1">
    <citation type="submission" date="2020-04" db="EMBL/GenBank/DDBJ databases">
        <authorList>
            <person name="Chiriac C."/>
            <person name="Salcher M."/>
            <person name="Ghai R."/>
            <person name="Kavagutti S V."/>
        </authorList>
    </citation>
    <scope>NUCLEOTIDE SEQUENCE</scope>
</reference>
<dbReference type="GO" id="GO:0043139">
    <property type="term" value="F:5'-3' DNA helicase activity"/>
    <property type="evidence" value="ECO:0007669"/>
    <property type="project" value="InterPro"/>
</dbReference>
<dbReference type="PROSITE" id="PS51199">
    <property type="entry name" value="SF4_HELICASE"/>
    <property type="match status" value="1"/>
</dbReference>
<dbReference type="CDD" id="cd03364">
    <property type="entry name" value="TOPRIM_DnaG_primases"/>
    <property type="match status" value="1"/>
</dbReference>
<dbReference type="InterPro" id="IPR034151">
    <property type="entry name" value="TOPRIM_DnaG_bac"/>
</dbReference>
<dbReference type="InterPro" id="IPR027417">
    <property type="entry name" value="P-loop_NTPase"/>
</dbReference>
<dbReference type="Gene3D" id="2.20.25.10">
    <property type="match status" value="1"/>
</dbReference>
<dbReference type="GO" id="GO:0005524">
    <property type="term" value="F:ATP binding"/>
    <property type="evidence" value="ECO:0007669"/>
    <property type="project" value="InterPro"/>
</dbReference>
<proteinExistence type="predicted"/>